<evidence type="ECO:0000256" key="1">
    <source>
        <dbReference type="SAM" id="Coils"/>
    </source>
</evidence>
<proteinExistence type="predicted"/>
<accession>A0A8S3W6Y8</accession>
<protein>
    <submittedName>
        <fullName evidence="3">(apollo) hypothetical protein</fullName>
    </submittedName>
</protein>
<dbReference type="AlphaFoldDB" id="A0A8S3W6Y8"/>
<dbReference type="Proteomes" id="UP000691718">
    <property type="component" value="Unassembled WGS sequence"/>
</dbReference>
<evidence type="ECO:0000256" key="2">
    <source>
        <dbReference type="SAM" id="MobiDB-lite"/>
    </source>
</evidence>
<comment type="caution">
    <text evidence="3">The sequence shown here is derived from an EMBL/GenBank/DDBJ whole genome shotgun (WGS) entry which is preliminary data.</text>
</comment>
<feature type="coiled-coil region" evidence="1">
    <location>
        <begin position="97"/>
        <end position="124"/>
    </location>
</feature>
<reference evidence="3" key="1">
    <citation type="submission" date="2021-04" db="EMBL/GenBank/DDBJ databases">
        <authorList>
            <person name="Tunstrom K."/>
        </authorList>
    </citation>
    <scope>NUCLEOTIDE SEQUENCE</scope>
</reference>
<evidence type="ECO:0000313" key="4">
    <source>
        <dbReference type="Proteomes" id="UP000691718"/>
    </source>
</evidence>
<feature type="region of interest" description="Disordered" evidence="2">
    <location>
        <begin position="20"/>
        <end position="49"/>
    </location>
</feature>
<keyword evidence="1" id="KW-0175">Coiled coil</keyword>
<dbReference type="EMBL" id="CAJQZP010000196">
    <property type="protein sequence ID" value="CAG4945088.1"/>
    <property type="molecule type" value="Genomic_DNA"/>
</dbReference>
<organism evidence="3 4">
    <name type="scientific">Parnassius apollo</name>
    <name type="common">Apollo butterfly</name>
    <name type="synonym">Papilio apollo</name>
    <dbReference type="NCBI Taxonomy" id="110799"/>
    <lineage>
        <taxon>Eukaryota</taxon>
        <taxon>Metazoa</taxon>
        <taxon>Ecdysozoa</taxon>
        <taxon>Arthropoda</taxon>
        <taxon>Hexapoda</taxon>
        <taxon>Insecta</taxon>
        <taxon>Pterygota</taxon>
        <taxon>Neoptera</taxon>
        <taxon>Endopterygota</taxon>
        <taxon>Lepidoptera</taxon>
        <taxon>Glossata</taxon>
        <taxon>Ditrysia</taxon>
        <taxon>Papilionoidea</taxon>
        <taxon>Papilionidae</taxon>
        <taxon>Parnassiinae</taxon>
        <taxon>Parnassini</taxon>
        <taxon>Parnassius</taxon>
        <taxon>Parnassius</taxon>
    </lineage>
</organism>
<feature type="compositionally biased region" description="Polar residues" evidence="2">
    <location>
        <begin position="20"/>
        <end position="36"/>
    </location>
</feature>
<sequence length="173" mass="19719">MKLKCYQIGIAPQCTNNAPRCSKQDSTPLRNINTGRGTKRPALNSPPNTTALNGADVKIIVQDVIRTKLSGTSILKEINNSLMEIINKELKPIKKEMKEINESMNFINNRFEDIEKEQAEAKKTSKELFEDNLKMKSIVSELKMRLISTEQRVNITEQYLRTNNLELHCVPES</sequence>
<keyword evidence="4" id="KW-1185">Reference proteome</keyword>
<dbReference type="OrthoDB" id="8196581at2759"/>
<name>A0A8S3W6Y8_PARAO</name>
<gene>
    <name evidence="3" type="ORF">PAPOLLO_LOCUS3014</name>
</gene>
<evidence type="ECO:0000313" key="3">
    <source>
        <dbReference type="EMBL" id="CAG4945088.1"/>
    </source>
</evidence>